<evidence type="ECO:0000313" key="2">
    <source>
        <dbReference type="EMBL" id="RZT86423.1"/>
    </source>
</evidence>
<evidence type="ECO:0000313" key="3">
    <source>
        <dbReference type="Proteomes" id="UP000291591"/>
    </source>
</evidence>
<protein>
    <submittedName>
        <fullName evidence="2">Glycerophosphoryl diester phosphodiesterase</fullName>
    </submittedName>
</protein>
<dbReference type="PROSITE" id="PS50007">
    <property type="entry name" value="PIPLC_X_DOMAIN"/>
    <property type="match status" value="1"/>
</dbReference>
<name>A0A4Q7V1F7_PSEST</name>
<sequence length="276" mass="29849">MGDRHPYLEGPYPRAYAHRGWHIDDLTGCENTLAAFVRAADEGFGYVELDVHASSDGIPVIHHDAHLDRTTDATGRIADRHAAELDEVTVGGREKLPRLETVLRAIPRTRVTIELKADAVVAPTLAVLERLDAWDRVCLGSFEESRLVRARASAGRRLCTSLGQRGVLGLRGRAWLVALPGPLQAAGLLGGAVLPRVHGQVAQVPARFGPLTVVDEQFVRTAHAAGTEVHVWTVDEPGTMHTLLDLGVDGILSDRPDVLRDVLAVRSEALRPPEAG</sequence>
<organism evidence="2 3">
    <name type="scientific">Pseudonocardia sediminis</name>
    <dbReference type="NCBI Taxonomy" id="1397368"/>
    <lineage>
        <taxon>Bacteria</taxon>
        <taxon>Bacillati</taxon>
        <taxon>Actinomycetota</taxon>
        <taxon>Actinomycetes</taxon>
        <taxon>Pseudonocardiales</taxon>
        <taxon>Pseudonocardiaceae</taxon>
        <taxon>Pseudonocardia</taxon>
    </lineage>
</organism>
<dbReference type="SUPFAM" id="SSF51695">
    <property type="entry name" value="PLC-like phosphodiesterases"/>
    <property type="match status" value="1"/>
</dbReference>
<dbReference type="OrthoDB" id="5241788at2"/>
<evidence type="ECO:0000259" key="1">
    <source>
        <dbReference type="PROSITE" id="PS51704"/>
    </source>
</evidence>
<dbReference type="AlphaFoldDB" id="A0A4Q7V1F7"/>
<dbReference type="EMBL" id="SHKL01000001">
    <property type="protein sequence ID" value="RZT86423.1"/>
    <property type="molecule type" value="Genomic_DNA"/>
</dbReference>
<dbReference type="Gene3D" id="3.20.20.190">
    <property type="entry name" value="Phosphatidylinositol (PI) phosphodiesterase"/>
    <property type="match status" value="1"/>
</dbReference>
<proteinExistence type="predicted"/>
<gene>
    <name evidence="2" type="ORF">EV383_3318</name>
</gene>
<dbReference type="GO" id="GO:0008081">
    <property type="term" value="F:phosphoric diester hydrolase activity"/>
    <property type="evidence" value="ECO:0007669"/>
    <property type="project" value="InterPro"/>
</dbReference>
<keyword evidence="3" id="KW-1185">Reference proteome</keyword>
<feature type="domain" description="GP-PDE" evidence="1">
    <location>
        <begin position="13"/>
        <end position="263"/>
    </location>
</feature>
<dbReference type="Pfam" id="PF03009">
    <property type="entry name" value="GDPD"/>
    <property type="match status" value="1"/>
</dbReference>
<reference evidence="2 3" key="1">
    <citation type="submission" date="2019-02" db="EMBL/GenBank/DDBJ databases">
        <title>Sequencing the genomes of 1000 actinobacteria strains.</title>
        <authorList>
            <person name="Klenk H.-P."/>
        </authorList>
    </citation>
    <scope>NUCLEOTIDE SEQUENCE [LARGE SCALE GENOMIC DNA]</scope>
    <source>
        <strain evidence="2 3">DSM 45779</strain>
    </source>
</reference>
<dbReference type="PANTHER" id="PTHR43805:SF1">
    <property type="entry name" value="GP-PDE DOMAIN-CONTAINING PROTEIN"/>
    <property type="match status" value="1"/>
</dbReference>
<comment type="caution">
    <text evidence="2">The sequence shown here is derived from an EMBL/GenBank/DDBJ whole genome shotgun (WGS) entry which is preliminary data.</text>
</comment>
<dbReference type="PANTHER" id="PTHR43805">
    <property type="entry name" value="GLYCEROPHOSPHORYL DIESTER PHOSPHODIESTERASE"/>
    <property type="match status" value="1"/>
</dbReference>
<dbReference type="Proteomes" id="UP000291591">
    <property type="component" value="Unassembled WGS sequence"/>
</dbReference>
<dbReference type="InterPro" id="IPR017946">
    <property type="entry name" value="PLC-like_Pdiesterase_TIM-brl"/>
</dbReference>
<dbReference type="InterPro" id="IPR030395">
    <property type="entry name" value="GP_PDE_dom"/>
</dbReference>
<accession>A0A4Q7V1F7</accession>
<dbReference type="GO" id="GO:0006629">
    <property type="term" value="P:lipid metabolic process"/>
    <property type="evidence" value="ECO:0007669"/>
    <property type="project" value="InterPro"/>
</dbReference>
<dbReference type="RefSeq" id="WP_130290726.1">
    <property type="nucleotide sequence ID" value="NZ_SHKL01000001.1"/>
</dbReference>
<dbReference type="PROSITE" id="PS51704">
    <property type="entry name" value="GP_PDE"/>
    <property type="match status" value="1"/>
</dbReference>